<organism evidence="3 4">
    <name type="scientific">Tianweitania sediminis</name>
    <dbReference type="NCBI Taxonomy" id="1502156"/>
    <lineage>
        <taxon>Bacteria</taxon>
        <taxon>Pseudomonadati</taxon>
        <taxon>Pseudomonadota</taxon>
        <taxon>Alphaproteobacteria</taxon>
        <taxon>Hyphomicrobiales</taxon>
        <taxon>Phyllobacteriaceae</taxon>
        <taxon>Tianweitania</taxon>
    </lineage>
</organism>
<feature type="signal peptide" evidence="1">
    <location>
        <begin position="1"/>
        <end position="26"/>
    </location>
</feature>
<dbReference type="PANTHER" id="PTHR30535">
    <property type="entry name" value="VITAMIN B12-BINDING PROTEIN"/>
    <property type="match status" value="1"/>
</dbReference>
<comment type="caution">
    <text evidence="3">The sequence shown here is derived from an EMBL/GenBank/DDBJ whole genome shotgun (WGS) entry which is preliminary data.</text>
</comment>
<dbReference type="PROSITE" id="PS50983">
    <property type="entry name" value="FE_B12_PBP"/>
    <property type="match status" value="1"/>
</dbReference>
<sequence>MDRMTTTTRLALAAAAFALLAPAAQAEPTKYPLTLQNCGETLIFDKAPASAVTVGQAATEILYSLGLGEKVKGTSVWFTSVKPEFKAINERVERLADNDPSFESVVNKRPELVAIQFLWHIGPEGIVGTRAQFHEMGIPTYALPADCVEKDNTVGRDGTRSALFSTATIHQGVRELAEIFDVKDKGDALVADLQKREAAAIERAKAAKREDTSAVFWFSSAEMNIDPYVAGRKGGPAYMMDKLGIKNVVESDEEWPVVGWETIAKANPTFIVVARMERRRYPADDVEMKLQFLKNDPVASQMDAVKNNRIVVMDGHAMDATMRTIDGIEVLAEALEKAGSAK</sequence>
<name>A0A8J7QZ46_9HYPH</name>
<evidence type="ECO:0000313" key="3">
    <source>
        <dbReference type="EMBL" id="MBP0438665.1"/>
    </source>
</evidence>
<evidence type="ECO:0000313" key="4">
    <source>
        <dbReference type="Proteomes" id="UP000666240"/>
    </source>
</evidence>
<dbReference type="Pfam" id="PF01497">
    <property type="entry name" value="Peripla_BP_2"/>
    <property type="match status" value="1"/>
</dbReference>
<gene>
    <name evidence="3" type="ORF">J5Y06_08400</name>
</gene>
<keyword evidence="1" id="KW-0732">Signal</keyword>
<dbReference type="Proteomes" id="UP000666240">
    <property type="component" value="Unassembled WGS sequence"/>
</dbReference>
<dbReference type="InterPro" id="IPR002491">
    <property type="entry name" value="ABC_transptr_periplasmic_BD"/>
</dbReference>
<feature type="chain" id="PRO_5035176061" evidence="1">
    <location>
        <begin position="27"/>
        <end position="342"/>
    </location>
</feature>
<evidence type="ECO:0000256" key="1">
    <source>
        <dbReference type="SAM" id="SignalP"/>
    </source>
</evidence>
<dbReference type="Gene3D" id="3.40.50.1980">
    <property type="entry name" value="Nitrogenase molybdenum iron protein domain"/>
    <property type="match status" value="2"/>
</dbReference>
<accession>A0A8J7QZ46</accession>
<dbReference type="PANTHER" id="PTHR30535:SF7">
    <property type="entry name" value="IRON(III) DICITRATE-BINDING PROTEIN"/>
    <property type="match status" value="1"/>
</dbReference>
<proteinExistence type="predicted"/>
<dbReference type="InterPro" id="IPR050902">
    <property type="entry name" value="ABC_Transporter_SBP"/>
</dbReference>
<evidence type="ECO:0000259" key="2">
    <source>
        <dbReference type="PROSITE" id="PS50983"/>
    </source>
</evidence>
<dbReference type="AlphaFoldDB" id="A0A8J7QZ46"/>
<dbReference type="SUPFAM" id="SSF53807">
    <property type="entry name" value="Helical backbone' metal receptor"/>
    <property type="match status" value="1"/>
</dbReference>
<feature type="domain" description="Fe/B12 periplasmic-binding" evidence="2">
    <location>
        <begin position="50"/>
        <end position="342"/>
    </location>
</feature>
<dbReference type="EMBL" id="JAGIYY010000002">
    <property type="protein sequence ID" value="MBP0438665.1"/>
    <property type="molecule type" value="Genomic_DNA"/>
</dbReference>
<reference evidence="3" key="1">
    <citation type="submission" date="2021-03" db="EMBL/GenBank/DDBJ databases">
        <title>Genome sequencing and assembly of Tianweitania sediminis.</title>
        <authorList>
            <person name="Chhetri G."/>
        </authorList>
    </citation>
    <scope>NUCLEOTIDE SEQUENCE</scope>
    <source>
        <strain evidence="3">Z8</strain>
    </source>
</reference>
<protein>
    <submittedName>
        <fullName evidence="3">ABC transporter substrate-binding protein</fullName>
    </submittedName>
</protein>
<keyword evidence="4" id="KW-1185">Reference proteome</keyword>